<reference evidence="7" key="1">
    <citation type="journal article" date="2014" name="Phytopathology">
        <title>Comparative analysis of type III secreted effector genes reflects divergence of Acidovorax citrulli strains into three distinct lineages.</title>
        <authorList>
            <person name="Eckshtain-Levi N."/>
            <person name="Munitz T."/>
            <person name="Zivanovic M."/>
            <person name="Traore S.M."/>
            <person name="Sproer C."/>
            <person name="Zhao B."/>
            <person name="Welbaum G."/>
            <person name="Walcott R.R."/>
            <person name="Sikorski J."/>
            <person name="Burdman S."/>
        </authorList>
    </citation>
    <scope>NUCLEOTIDE SEQUENCE</scope>
    <source>
        <strain evidence="7">7a1</strain>
        <strain evidence="16">AAC206-102</strain>
        <strain evidence="14">AAC92-17</strain>
        <strain evidence="17">AAC94-12</strain>
        <strain evidence="15">AAC94-21</strain>
        <strain evidence="9">Tw148</strain>
        <strain evidence="8">Tw16</strain>
        <strain evidence="10">W1</strain>
        <strain evidence="11">W2</strain>
        <strain evidence="12">W4</strain>
        <strain evidence="13">W6</strain>
    </source>
</reference>
<evidence type="ECO:0000256" key="1">
    <source>
        <dbReference type="ARBA" id="ARBA00022679"/>
    </source>
</evidence>
<evidence type="ECO:0000313" key="8">
    <source>
        <dbReference type="EMBL" id="AIE45625.1"/>
    </source>
</evidence>
<dbReference type="InterPro" id="IPR053633">
    <property type="entry name" value="Ser/Thr_acetyltransferase"/>
</dbReference>
<evidence type="ECO:0000313" key="9">
    <source>
        <dbReference type="EMBL" id="AIE45626.1"/>
    </source>
</evidence>
<evidence type="ECO:0000313" key="19">
    <source>
        <dbReference type="Proteomes" id="UP001242732"/>
    </source>
</evidence>
<dbReference type="OMA" id="HIALDIQ"/>
<dbReference type="EMBL" id="KF944757">
    <property type="protein sequence ID" value="AIE45630.1"/>
    <property type="molecule type" value="Genomic_DNA"/>
</dbReference>
<comment type="catalytic activity">
    <reaction evidence="4">
        <text>L-threonyl-[protein] + acetyl-CoA = O-acetyl-L-threonyl-[protein] + CoA</text>
        <dbReference type="Rhea" id="RHEA:65340"/>
        <dbReference type="Rhea" id="RHEA-COMP:11060"/>
        <dbReference type="Rhea" id="RHEA-COMP:16780"/>
        <dbReference type="ChEBI" id="CHEBI:30013"/>
        <dbReference type="ChEBI" id="CHEBI:57287"/>
        <dbReference type="ChEBI" id="CHEBI:57288"/>
        <dbReference type="ChEBI" id="CHEBI:141025"/>
    </reaction>
    <physiologicalReaction direction="left-to-right" evidence="4">
        <dbReference type="Rhea" id="RHEA:65341"/>
    </physiologicalReaction>
</comment>
<sequence length="373" mass="40670">MGLCVSKPSVAGSPEHYAAHVAEQATPSEEGSGTPAQATSSYSATDPALQGLARRGKKVDLSRSGLPERVALKTKLLANSLSDAKDAGVRSSIVKYGERTLKMLAANKQPDEALLKLDIKNLPALASVYNRRYPGLNIQHFDSPIDFLQSLSEQTTSVVSQRAVLRLERDGEHHVAADVRRRPNGEASVIVLEPARLLTFVTGHTQLRRQALSQLGENAKFAFIQVGAQKSAADCLMFDLHFALHAHQHSSLFDQWHDNMVNHGTIDPYGQGAASPDALLEDAGVELMLGEQMLPAIFYKHTHSRGVVEEVDRSQPGSAYTDVSTSGRQQQHESLEQRVQAFRVDRGYSASIETSRATKIRSALETAISDRQS</sequence>
<dbReference type="NCBIfam" id="NF041334">
    <property type="entry name" value="XopJ"/>
    <property type="match status" value="1"/>
</dbReference>
<evidence type="ECO:0000256" key="5">
    <source>
        <dbReference type="ARBA" id="ARBA00048662"/>
    </source>
</evidence>
<organism evidence="7">
    <name type="scientific">Paracidovorax citrulli</name>
    <name type="common">Acidovorax citrulli</name>
    <dbReference type="NCBI Taxonomy" id="80869"/>
    <lineage>
        <taxon>Bacteria</taxon>
        <taxon>Pseudomonadati</taxon>
        <taxon>Pseudomonadota</taxon>
        <taxon>Betaproteobacteria</taxon>
        <taxon>Burkholderiales</taxon>
        <taxon>Comamonadaceae</taxon>
        <taxon>Paracidovorax</taxon>
    </lineage>
</organism>
<comment type="similarity">
    <text evidence="3">Belongs to the acetyltransferase YopJ family.</text>
</comment>
<feature type="compositionally biased region" description="Polar residues" evidence="6">
    <location>
        <begin position="315"/>
        <end position="329"/>
    </location>
</feature>
<keyword evidence="1" id="KW-0808">Transferase</keyword>
<name>A0A068LET8_PARCI</name>
<feature type="region of interest" description="Disordered" evidence="6">
    <location>
        <begin position="312"/>
        <end position="335"/>
    </location>
</feature>
<evidence type="ECO:0000313" key="16">
    <source>
        <dbReference type="EMBL" id="AIE45633.1"/>
    </source>
</evidence>
<dbReference type="InterPro" id="IPR005083">
    <property type="entry name" value="YopJ-like"/>
</dbReference>
<evidence type="ECO:0000313" key="10">
    <source>
        <dbReference type="EMBL" id="AIE45627.1"/>
    </source>
</evidence>
<keyword evidence="2" id="KW-0012">Acyltransferase</keyword>
<dbReference type="Proteomes" id="UP001242732">
    <property type="component" value="Chromosome"/>
</dbReference>
<dbReference type="EMBL" id="KF944761">
    <property type="protein sequence ID" value="AIE45634.1"/>
    <property type="molecule type" value="Genomic_DNA"/>
</dbReference>
<dbReference type="EMBL" id="KF944751">
    <property type="protein sequence ID" value="AIE45624.1"/>
    <property type="molecule type" value="Genomic_DNA"/>
</dbReference>
<dbReference type="EMBL" id="KF944758">
    <property type="protein sequence ID" value="AIE45631.1"/>
    <property type="molecule type" value="Genomic_DNA"/>
</dbReference>
<evidence type="ECO:0000313" key="13">
    <source>
        <dbReference type="EMBL" id="AIE45630.1"/>
    </source>
</evidence>
<evidence type="ECO:0000313" key="12">
    <source>
        <dbReference type="EMBL" id="AIE45629.1"/>
    </source>
</evidence>
<proteinExistence type="inferred from homology"/>
<evidence type="ECO:0000313" key="15">
    <source>
        <dbReference type="EMBL" id="AIE45632.1"/>
    </source>
</evidence>
<dbReference type="EMBL" id="KF944756">
    <property type="protein sequence ID" value="AIE45629.1"/>
    <property type="molecule type" value="Genomic_DNA"/>
</dbReference>
<evidence type="ECO:0000256" key="2">
    <source>
        <dbReference type="ARBA" id="ARBA00023315"/>
    </source>
</evidence>
<protein>
    <submittedName>
        <fullName evidence="7">Peptidase C55</fullName>
    </submittedName>
    <submittedName>
        <fullName evidence="18">Type III secretion system YopJ family effector XopJ</fullName>
    </submittedName>
</protein>
<evidence type="ECO:0000256" key="3">
    <source>
        <dbReference type="ARBA" id="ARBA00023785"/>
    </source>
</evidence>
<evidence type="ECO:0000256" key="4">
    <source>
        <dbReference type="ARBA" id="ARBA00048364"/>
    </source>
</evidence>
<dbReference type="GO" id="GO:0016746">
    <property type="term" value="F:acyltransferase activity"/>
    <property type="evidence" value="ECO:0007669"/>
    <property type="project" value="UniProtKB-KW"/>
</dbReference>
<keyword evidence="19" id="KW-1185">Reference proteome</keyword>
<dbReference type="EMBL" id="KF944755">
    <property type="protein sequence ID" value="AIE45628.1"/>
    <property type="molecule type" value="Genomic_DNA"/>
</dbReference>
<feature type="compositionally biased region" description="Polar residues" evidence="6">
    <location>
        <begin position="25"/>
        <end position="44"/>
    </location>
</feature>
<dbReference type="Pfam" id="PF03421">
    <property type="entry name" value="Acetyltransf_14"/>
    <property type="match status" value="1"/>
</dbReference>
<dbReference type="EMBL" id="CP127363">
    <property type="protein sequence ID" value="WIY51169.1"/>
    <property type="molecule type" value="Genomic_DNA"/>
</dbReference>
<comment type="catalytic activity">
    <reaction evidence="5">
        <text>L-seryl-[protein] + acetyl-CoA = O-acetyl-L-seryl-[protein] + CoA</text>
        <dbReference type="Rhea" id="RHEA:59392"/>
        <dbReference type="Rhea" id="RHEA-COMP:9863"/>
        <dbReference type="Rhea" id="RHEA-COMP:15352"/>
        <dbReference type="ChEBI" id="CHEBI:29999"/>
        <dbReference type="ChEBI" id="CHEBI:57287"/>
        <dbReference type="ChEBI" id="CHEBI:57288"/>
        <dbReference type="ChEBI" id="CHEBI:141128"/>
    </reaction>
    <physiologicalReaction direction="left-to-right" evidence="5">
        <dbReference type="Rhea" id="RHEA:59393"/>
    </physiologicalReaction>
</comment>
<evidence type="ECO:0000313" key="17">
    <source>
        <dbReference type="EMBL" id="AIE45634.1"/>
    </source>
</evidence>
<evidence type="ECO:0000313" key="14">
    <source>
        <dbReference type="EMBL" id="AIE45631.1"/>
    </source>
</evidence>
<feature type="non-terminal residue" evidence="7">
    <location>
        <position position="373"/>
    </location>
</feature>
<dbReference type="AlphaFoldDB" id="A0A068LET8"/>
<dbReference type="RefSeq" id="WP_011795800.1">
    <property type="nucleotide sequence ID" value="NZ_CP023687.1"/>
</dbReference>
<accession>A0A068LET8</accession>
<evidence type="ECO:0000313" key="18">
    <source>
        <dbReference type="EMBL" id="WIY51169.1"/>
    </source>
</evidence>
<feature type="region of interest" description="Disordered" evidence="6">
    <location>
        <begin position="22"/>
        <end position="47"/>
    </location>
</feature>
<reference evidence="18 19" key="2">
    <citation type="submission" date="2023-06" db="EMBL/GenBank/DDBJ databases">
        <authorList>
            <person name="Ham H."/>
            <person name="Park D.S."/>
        </authorList>
    </citation>
    <scope>NUCLEOTIDE SEQUENCE [LARGE SCALE GENOMIC DNA]</scope>
    <source>
        <strain evidence="18 19">KACC 17005</strain>
    </source>
</reference>
<evidence type="ECO:0000313" key="7">
    <source>
        <dbReference type="EMBL" id="AIE45624.1"/>
    </source>
</evidence>
<dbReference type="EMBL" id="KF944752">
    <property type="protein sequence ID" value="AIE45625.1"/>
    <property type="molecule type" value="Genomic_DNA"/>
</dbReference>
<evidence type="ECO:0000313" key="11">
    <source>
        <dbReference type="EMBL" id="AIE45628.1"/>
    </source>
</evidence>
<dbReference type="EMBL" id="KF944759">
    <property type="protein sequence ID" value="AIE45632.1"/>
    <property type="molecule type" value="Genomic_DNA"/>
</dbReference>
<dbReference type="EMBL" id="KF944760">
    <property type="protein sequence ID" value="AIE45633.1"/>
    <property type="molecule type" value="Genomic_DNA"/>
</dbReference>
<evidence type="ECO:0000256" key="6">
    <source>
        <dbReference type="SAM" id="MobiDB-lite"/>
    </source>
</evidence>
<dbReference type="EMBL" id="KF944753">
    <property type="protein sequence ID" value="AIE45626.1"/>
    <property type="molecule type" value="Genomic_DNA"/>
</dbReference>
<gene>
    <name evidence="18" type="primary">xopJ</name>
    <name evidence="18" type="ORF">QRO08_11605</name>
</gene>
<dbReference type="EMBL" id="KF944754">
    <property type="protein sequence ID" value="AIE45627.1"/>
    <property type="molecule type" value="Genomic_DNA"/>
</dbReference>